<dbReference type="Proteomes" id="UP000179266">
    <property type="component" value="Unassembled WGS sequence"/>
</dbReference>
<organism evidence="1 2">
    <name type="scientific">Candidatus Schekmanbacteria bacterium RBG_13_48_7</name>
    <dbReference type="NCBI Taxonomy" id="1817878"/>
    <lineage>
        <taxon>Bacteria</taxon>
        <taxon>Candidatus Schekmaniibacteriota</taxon>
    </lineage>
</organism>
<sequence length="129" mass="15444">MQKLGEIFPEEFKDQYIIKAIKPGNILYLSSTFINQKPEAKFYIVVSDKKGIWRFKIRSELSSFIRRNEDLTNYQIEINEKDYPCLQYRSYIDCSQIYDQFSKNEIYSQLKNDLKRFKMPIKLDPFSAG</sequence>
<protein>
    <submittedName>
        <fullName evidence="1">Uncharacterized protein</fullName>
    </submittedName>
</protein>
<name>A0A1F7RM32_9BACT</name>
<gene>
    <name evidence="1" type="ORF">A2161_05200</name>
</gene>
<evidence type="ECO:0000313" key="2">
    <source>
        <dbReference type="Proteomes" id="UP000179266"/>
    </source>
</evidence>
<proteinExistence type="predicted"/>
<evidence type="ECO:0000313" key="1">
    <source>
        <dbReference type="EMBL" id="OGL42573.1"/>
    </source>
</evidence>
<dbReference type="EMBL" id="MGDD01000315">
    <property type="protein sequence ID" value="OGL42573.1"/>
    <property type="molecule type" value="Genomic_DNA"/>
</dbReference>
<reference evidence="1 2" key="1">
    <citation type="journal article" date="2016" name="Nat. Commun.">
        <title>Thousands of microbial genomes shed light on interconnected biogeochemical processes in an aquifer system.</title>
        <authorList>
            <person name="Anantharaman K."/>
            <person name="Brown C.T."/>
            <person name="Hug L.A."/>
            <person name="Sharon I."/>
            <person name="Castelle C.J."/>
            <person name="Probst A.J."/>
            <person name="Thomas B.C."/>
            <person name="Singh A."/>
            <person name="Wilkins M.J."/>
            <person name="Karaoz U."/>
            <person name="Brodie E.L."/>
            <person name="Williams K.H."/>
            <person name="Hubbard S.S."/>
            <person name="Banfield J.F."/>
        </authorList>
    </citation>
    <scope>NUCLEOTIDE SEQUENCE [LARGE SCALE GENOMIC DNA]</scope>
</reference>
<dbReference type="AlphaFoldDB" id="A0A1F7RM32"/>
<accession>A0A1F7RM32</accession>
<comment type="caution">
    <text evidence="1">The sequence shown here is derived from an EMBL/GenBank/DDBJ whole genome shotgun (WGS) entry which is preliminary data.</text>
</comment>